<dbReference type="SUPFAM" id="SSF142338">
    <property type="entry name" value="CofD-like"/>
    <property type="match status" value="1"/>
</dbReference>
<dbReference type="EMBL" id="LBVL01000008">
    <property type="protein sequence ID" value="KKQ85268.1"/>
    <property type="molecule type" value="Genomic_DNA"/>
</dbReference>
<evidence type="ECO:0000313" key="2">
    <source>
        <dbReference type="EMBL" id="KKQ85268.1"/>
    </source>
</evidence>
<dbReference type="InterPro" id="IPR038136">
    <property type="entry name" value="CofD-like_dom_sf"/>
</dbReference>
<dbReference type="AlphaFoldDB" id="A0A0G0L006"/>
<dbReference type="PANTHER" id="PTHR30135">
    <property type="entry name" value="UNCHARACTERIZED PROTEIN YVCK-RELATED"/>
    <property type="match status" value="1"/>
</dbReference>
<dbReference type="Pfam" id="PF01933">
    <property type="entry name" value="CofD"/>
    <property type="match status" value="1"/>
</dbReference>
<protein>
    <recommendedName>
        <fullName evidence="4">Gluconeogenesis factor</fullName>
    </recommendedName>
</protein>
<gene>
    <name evidence="2" type="ORF">UT08_C0008G0024</name>
</gene>
<evidence type="ECO:0000256" key="1">
    <source>
        <dbReference type="ARBA" id="ARBA00022490"/>
    </source>
</evidence>
<dbReference type="PATRIC" id="fig|1618570.3.peg.818"/>
<name>A0A0G0L006_9BACT</name>
<dbReference type="InterPro" id="IPR010119">
    <property type="entry name" value="Gluconeogen_factor"/>
</dbReference>
<dbReference type="PANTHER" id="PTHR30135:SF3">
    <property type="entry name" value="GLUCONEOGENESIS FACTOR-RELATED"/>
    <property type="match status" value="1"/>
</dbReference>
<dbReference type="GO" id="GO:0043743">
    <property type="term" value="F:LPPG:FO 2-phospho-L-lactate transferase activity"/>
    <property type="evidence" value="ECO:0007669"/>
    <property type="project" value="InterPro"/>
</dbReference>
<keyword evidence="1" id="KW-0963">Cytoplasm</keyword>
<organism evidence="2 3">
    <name type="scientific">Candidatus Woesebacteria bacterium GW2011_GWB1_38_8</name>
    <dbReference type="NCBI Taxonomy" id="1618570"/>
    <lineage>
        <taxon>Bacteria</taxon>
        <taxon>Candidatus Woeseibacteriota</taxon>
    </lineage>
</organism>
<sequence length="336" mass="37798">MNKTQYEQKVVTIGGGTGHFHLLNGLKKYNHPSLITAIVATWDTGGSSGRLRTELGVLPPGDIRRCLLALMEDENQQKVAQTLFDDRLDGFNGFLKGHSLGNLLGVRLDNIFRGQDRGTDAQRALFRIRARILPVSLSDVQLIAVTKKGINIEGETNLDYRCKRPDFDPEDKVVRIYFNTRADPNPEAIKSIKEADKIIFAPGDLFTSILPHLLVDGIKEAINESNAKLCIIINLMTKPGETDSFKASDFLEKVTYYLGNNKRIDYLIINGEKYDKDIVEIYKSEGQEMVLFDEAKCVKVAPNAKIIKAKIAKYLRKDHLLRHDSNRLAKTILQLT</sequence>
<evidence type="ECO:0008006" key="4">
    <source>
        <dbReference type="Google" id="ProtNLM"/>
    </source>
</evidence>
<accession>A0A0G0L006</accession>
<evidence type="ECO:0000313" key="3">
    <source>
        <dbReference type="Proteomes" id="UP000034081"/>
    </source>
</evidence>
<proteinExistence type="predicted"/>
<dbReference type="InterPro" id="IPR002882">
    <property type="entry name" value="CofD"/>
</dbReference>
<dbReference type="NCBIfam" id="TIGR01826">
    <property type="entry name" value="CofD_related"/>
    <property type="match status" value="1"/>
</dbReference>
<dbReference type="Gene3D" id="3.40.50.10680">
    <property type="entry name" value="CofD-like domains"/>
    <property type="match status" value="1"/>
</dbReference>
<comment type="caution">
    <text evidence="2">The sequence shown here is derived from an EMBL/GenBank/DDBJ whole genome shotgun (WGS) entry which is preliminary data.</text>
</comment>
<dbReference type="Proteomes" id="UP000034081">
    <property type="component" value="Unassembled WGS sequence"/>
</dbReference>
<dbReference type="CDD" id="cd07187">
    <property type="entry name" value="YvcK_like"/>
    <property type="match status" value="1"/>
</dbReference>
<reference evidence="2 3" key="1">
    <citation type="journal article" date="2015" name="Nature">
        <title>rRNA introns, odd ribosomes, and small enigmatic genomes across a large radiation of phyla.</title>
        <authorList>
            <person name="Brown C.T."/>
            <person name="Hug L.A."/>
            <person name="Thomas B.C."/>
            <person name="Sharon I."/>
            <person name="Castelle C.J."/>
            <person name="Singh A."/>
            <person name="Wilkins M.J."/>
            <person name="Williams K.H."/>
            <person name="Banfield J.F."/>
        </authorList>
    </citation>
    <scope>NUCLEOTIDE SEQUENCE [LARGE SCALE GENOMIC DNA]</scope>
</reference>
<dbReference type="STRING" id="1618570.UT08_C0008G0024"/>